<dbReference type="CDD" id="cd00299">
    <property type="entry name" value="GST_C_family"/>
    <property type="match status" value="1"/>
</dbReference>
<dbReference type="Gene3D" id="1.20.1050.10">
    <property type="match status" value="1"/>
</dbReference>
<dbReference type="Pfam" id="PF13410">
    <property type="entry name" value="GST_C_2"/>
    <property type="match status" value="1"/>
</dbReference>
<dbReference type="Pfam" id="PF13409">
    <property type="entry name" value="GST_N_2"/>
    <property type="match status" value="1"/>
</dbReference>
<dbReference type="PROSITE" id="PS50405">
    <property type="entry name" value="GST_CTER"/>
    <property type="match status" value="1"/>
</dbReference>
<organism evidence="6 7">
    <name type="scientific">Ruegeria atlantica</name>
    <dbReference type="NCBI Taxonomy" id="81569"/>
    <lineage>
        <taxon>Bacteria</taxon>
        <taxon>Pseudomonadati</taxon>
        <taxon>Pseudomonadota</taxon>
        <taxon>Alphaproteobacteria</taxon>
        <taxon>Rhodobacterales</taxon>
        <taxon>Roseobacteraceae</taxon>
        <taxon>Ruegeria</taxon>
    </lineage>
</organism>
<comment type="catalytic activity">
    <reaction evidence="3">
        <text>RX + glutathione = an S-substituted glutathione + a halide anion + H(+)</text>
        <dbReference type="Rhea" id="RHEA:16437"/>
        <dbReference type="ChEBI" id="CHEBI:15378"/>
        <dbReference type="ChEBI" id="CHEBI:16042"/>
        <dbReference type="ChEBI" id="CHEBI:17792"/>
        <dbReference type="ChEBI" id="CHEBI:57925"/>
        <dbReference type="ChEBI" id="CHEBI:90779"/>
        <dbReference type="EC" id="2.5.1.18"/>
    </reaction>
</comment>
<evidence type="ECO:0000256" key="2">
    <source>
        <dbReference type="ARBA" id="ARBA00022679"/>
    </source>
</evidence>
<dbReference type="InterPro" id="IPR004045">
    <property type="entry name" value="Glutathione_S-Trfase_N"/>
</dbReference>
<dbReference type="InterPro" id="IPR040079">
    <property type="entry name" value="Glutathione_S-Trfase"/>
</dbReference>
<dbReference type="InterPro" id="IPR045073">
    <property type="entry name" value="Omega/Tau-like"/>
</dbReference>
<dbReference type="InterPro" id="IPR036249">
    <property type="entry name" value="Thioredoxin-like_sf"/>
</dbReference>
<dbReference type="PROSITE" id="PS50404">
    <property type="entry name" value="GST_NTER"/>
    <property type="match status" value="1"/>
</dbReference>
<accession>A0A0P1E807</accession>
<protein>
    <recommendedName>
        <fullName evidence="1">glutathione transferase</fullName>
        <ecNumber evidence="1">2.5.1.18</ecNumber>
    </recommendedName>
</protein>
<dbReference type="SFLD" id="SFLDG00358">
    <property type="entry name" value="Main_(cytGST)"/>
    <property type="match status" value="1"/>
</dbReference>
<keyword evidence="2" id="KW-0808">Transferase</keyword>
<dbReference type="SUPFAM" id="SSF47616">
    <property type="entry name" value="GST C-terminal domain-like"/>
    <property type="match status" value="1"/>
</dbReference>
<dbReference type="GO" id="GO:0005737">
    <property type="term" value="C:cytoplasm"/>
    <property type="evidence" value="ECO:0007669"/>
    <property type="project" value="TreeGrafter"/>
</dbReference>
<dbReference type="InterPro" id="IPR010987">
    <property type="entry name" value="Glutathione-S-Trfase_C-like"/>
</dbReference>
<dbReference type="Gene3D" id="3.40.30.10">
    <property type="entry name" value="Glutaredoxin"/>
    <property type="match status" value="1"/>
</dbReference>
<dbReference type="InterPro" id="IPR036282">
    <property type="entry name" value="Glutathione-S-Trfase_C_sf"/>
</dbReference>
<keyword evidence="7" id="KW-1185">Reference proteome</keyword>
<reference evidence="7" key="1">
    <citation type="submission" date="2015-09" db="EMBL/GenBank/DDBJ databases">
        <authorList>
            <person name="Rodrigo-Torres L."/>
            <person name="Arahal D.R."/>
        </authorList>
    </citation>
    <scope>NUCLEOTIDE SEQUENCE [LARGE SCALE GENOMIC DNA]</scope>
    <source>
        <strain evidence="7">CECT 4293</strain>
    </source>
</reference>
<dbReference type="Proteomes" id="UP000050786">
    <property type="component" value="Unassembled WGS sequence"/>
</dbReference>
<dbReference type="SFLD" id="SFLDS00019">
    <property type="entry name" value="Glutathione_Transferase_(cytos"/>
    <property type="match status" value="1"/>
</dbReference>
<evidence type="ECO:0000313" key="6">
    <source>
        <dbReference type="EMBL" id="CUH45133.1"/>
    </source>
</evidence>
<dbReference type="AlphaFoldDB" id="A0A0P1E807"/>
<evidence type="ECO:0000259" key="5">
    <source>
        <dbReference type="PROSITE" id="PS50405"/>
    </source>
</evidence>
<dbReference type="PANTHER" id="PTHR43968:SF6">
    <property type="entry name" value="GLUTATHIONE S-TRANSFERASE OMEGA"/>
    <property type="match status" value="1"/>
</dbReference>
<dbReference type="InterPro" id="IPR050983">
    <property type="entry name" value="GST_Omega/HSP26"/>
</dbReference>
<dbReference type="EMBL" id="CYPS01000064">
    <property type="protein sequence ID" value="CUH45133.1"/>
    <property type="molecule type" value="Genomic_DNA"/>
</dbReference>
<evidence type="ECO:0000259" key="4">
    <source>
        <dbReference type="PROSITE" id="PS50404"/>
    </source>
</evidence>
<name>A0A0P1E807_9RHOB</name>
<evidence type="ECO:0000256" key="3">
    <source>
        <dbReference type="ARBA" id="ARBA00047960"/>
    </source>
</evidence>
<dbReference type="GO" id="GO:0004364">
    <property type="term" value="F:glutathione transferase activity"/>
    <property type="evidence" value="ECO:0007669"/>
    <property type="project" value="UniProtKB-EC"/>
</dbReference>
<evidence type="ECO:0000313" key="7">
    <source>
        <dbReference type="Proteomes" id="UP000050786"/>
    </source>
</evidence>
<evidence type="ECO:0000256" key="1">
    <source>
        <dbReference type="ARBA" id="ARBA00012452"/>
    </source>
</evidence>
<feature type="domain" description="GST N-terminal" evidence="4">
    <location>
        <begin position="1"/>
        <end position="79"/>
    </location>
</feature>
<dbReference type="PANTHER" id="PTHR43968">
    <property type="match status" value="1"/>
</dbReference>
<feature type="domain" description="GST C-terminal" evidence="5">
    <location>
        <begin position="83"/>
        <end position="205"/>
    </location>
</feature>
<dbReference type="EC" id="2.5.1.18" evidence="1"/>
<dbReference type="SFLD" id="SFLDG01152">
    <property type="entry name" value="Main.3:_Omega-_and_Tau-like"/>
    <property type="match status" value="1"/>
</dbReference>
<sequence>MIKIVSFKICPFVQRVTAMLEAKQIPYDIEYIDLKNKPEWFLDISPTGQVPMLITEAGQSLFESDAIIEYIDEISAPIQLGLTAEQRAINRAWSYQASKHYLVQCSMMQSGDKTVLDEREAKLHKSFEKAERQLGDGPYFSGDAFGNVDLAWLPLLHRAAIVEEHSGYDMLAQFPKVKGWQQVLLDTGIPAKSVPEDFHQRFSDFYLAERTWLGRGASLNEPHSKPEHNKAGGCCG</sequence>
<dbReference type="SUPFAM" id="SSF52833">
    <property type="entry name" value="Thioredoxin-like"/>
    <property type="match status" value="1"/>
</dbReference>
<gene>
    <name evidence="6" type="primary">sspA_1</name>
    <name evidence="6" type="ORF">RUM4293_04043</name>
</gene>
<dbReference type="RefSeq" id="WP_058275057.1">
    <property type="nucleotide sequence ID" value="NZ_CYPS01000064.1"/>
</dbReference>
<proteinExistence type="predicted"/>